<dbReference type="PANTHER" id="PTHR35133">
    <property type="entry name" value="PROTEIN EFFECTOR OF TRANSCRIPTION 2-RELATED"/>
    <property type="match status" value="1"/>
</dbReference>
<dbReference type="GO" id="GO:0006355">
    <property type="term" value="P:regulation of DNA-templated transcription"/>
    <property type="evidence" value="ECO:0007669"/>
    <property type="project" value="InterPro"/>
</dbReference>
<accession>A0A2I0XD35</accession>
<evidence type="ECO:0008006" key="3">
    <source>
        <dbReference type="Google" id="ProtNLM"/>
    </source>
</evidence>
<proteinExistence type="predicted"/>
<dbReference type="Pfam" id="PF19239">
    <property type="entry name" value="GIY_YIG_domain"/>
    <property type="match status" value="2"/>
</dbReference>
<dbReference type="EMBL" id="KZ501963">
    <property type="protein sequence ID" value="PKU85815.1"/>
    <property type="molecule type" value="Genomic_DNA"/>
</dbReference>
<protein>
    <recommendedName>
        <fullName evidence="3">Protein EFFECTOR OF TRANSCRIPTION 2</fullName>
    </recommendedName>
</protein>
<keyword evidence="2" id="KW-1185">Reference proteome</keyword>
<evidence type="ECO:0000313" key="2">
    <source>
        <dbReference type="Proteomes" id="UP000233837"/>
    </source>
</evidence>
<dbReference type="STRING" id="906689.A0A2I0XD35"/>
<gene>
    <name evidence="1" type="ORF">MA16_Dca012471</name>
</gene>
<dbReference type="GO" id="GO:0003677">
    <property type="term" value="F:DNA binding"/>
    <property type="evidence" value="ECO:0007669"/>
    <property type="project" value="InterPro"/>
</dbReference>
<dbReference type="AlphaFoldDB" id="A0A2I0XD35"/>
<dbReference type="PANTHER" id="PTHR35133:SF1">
    <property type="entry name" value="PROTEIN EFFECTOR OF TRANSCRIPTION 2-RELATED"/>
    <property type="match status" value="1"/>
</dbReference>
<organism evidence="1 2">
    <name type="scientific">Dendrobium catenatum</name>
    <dbReference type="NCBI Taxonomy" id="906689"/>
    <lineage>
        <taxon>Eukaryota</taxon>
        <taxon>Viridiplantae</taxon>
        <taxon>Streptophyta</taxon>
        <taxon>Embryophyta</taxon>
        <taxon>Tracheophyta</taxon>
        <taxon>Spermatophyta</taxon>
        <taxon>Magnoliopsida</taxon>
        <taxon>Liliopsida</taxon>
        <taxon>Asparagales</taxon>
        <taxon>Orchidaceae</taxon>
        <taxon>Epidendroideae</taxon>
        <taxon>Malaxideae</taxon>
        <taxon>Dendrobiinae</taxon>
        <taxon>Dendrobium</taxon>
    </lineage>
</organism>
<dbReference type="Proteomes" id="UP000233837">
    <property type="component" value="Unassembled WGS sequence"/>
</dbReference>
<dbReference type="InterPro" id="IPR038909">
    <property type="entry name" value="Effector_transcript"/>
</dbReference>
<evidence type="ECO:0000313" key="1">
    <source>
        <dbReference type="EMBL" id="PKU85815.1"/>
    </source>
</evidence>
<name>A0A2I0XD35_9ASPA</name>
<reference evidence="1 2" key="1">
    <citation type="journal article" date="2016" name="Sci. Rep.">
        <title>The Dendrobium catenatum Lindl. genome sequence provides insights into polysaccharide synthase, floral development and adaptive evolution.</title>
        <authorList>
            <person name="Zhang G.Q."/>
            <person name="Xu Q."/>
            <person name="Bian C."/>
            <person name="Tsai W.C."/>
            <person name="Yeh C.M."/>
            <person name="Liu K.W."/>
            <person name="Yoshida K."/>
            <person name="Zhang L.S."/>
            <person name="Chang S.B."/>
            <person name="Chen F."/>
            <person name="Shi Y."/>
            <person name="Su Y.Y."/>
            <person name="Zhang Y.Q."/>
            <person name="Chen L.J."/>
            <person name="Yin Y."/>
            <person name="Lin M."/>
            <person name="Huang H."/>
            <person name="Deng H."/>
            <person name="Wang Z.W."/>
            <person name="Zhu S.L."/>
            <person name="Zhao X."/>
            <person name="Deng C."/>
            <person name="Niu S.C."/>
            <person name="Huang J."/>
            <person name="Wang M."/>
            <person name="Liu G.H."/>
            <person name="Yang H.J."/>
            <person name="Xiao X.J."/>
            <person name="Hsiao Y.Y."/>
            <person name="Wu W.L."/>
            <person name="Chen Y.Y."/>
            <person name="Mitsuda N."/>
            <person name="Ohme-Takagi M."/>
            <person name="Luo Y.B."/>
            <person name="Van de Peer Y."/>
            <person name="Liu Z.J."/>
        </authorList>
    </citation>
    <scope>NUCLEOTIDE SEQUENCE [LARGE SCALE GENOMIC DNA]</scope>
    <source>
        <tissue evidence="1">The whole plant</tissue>
    </source>
</reference>
<sequence length="479" mass="53655">MQCRLKREDCKHTKHDLLFSKWEILIGPNDWEGHASGKEGVERYRIHNLPTASSCPGLYELGVASIPTNEGHRLRKHDWENVIVGYLGQADNVRTRLQEYGRSGSHLDHGNLITSCKNYESSTTQEGIGLFKDIFSKGYSIMFRWAPISVLQFYSSDTVTPRICSSFVYNPSDGKPLLKNSSLADLILIKSKREAEKTEIEILRVFDYAWNRKGNGLCRHADLVARLIHDSASPVQSPMRRLMQWKQEAFSKRVGINIDEKLPLYEELAPLRGLKGYLLPRIVKFSSSQLQFLPQDVNSLNGQIICGVAIGRGSICTNQPIPGRKRCAEHKGKKITGSGSASGRMTSSNEILLENGTKGCDLNQRVTLPLLGEICSPFLQHQSPLAQEKFHYDKEETGVCGVVYCDGSVCKRKPVLGRKRCEQHKGMRVHAAMPSADKVFNSKQLNNICGVINGNGHACTRLPVSGRKRCEEHKGRRLV</sequence>
<reference evidence="1 2" key="2">
    <citation type="journal article" date="2017" name="Nature">
        <title>The Apostasia genome and the evolution of orchids.</title>
        <authorList>
            <person name="Zhang G.Q."/>
            <person name="Liu K.W."/>
            <person name="Li Z."/>
            <person name="Lohaus R."/>
            <person name="Hsiao Y.Y."/>
            <person name="Niu S.C."/>
            <person name="Wang J.Y."/>
            <person name="Lin Y.C."/>
            <person name="Xu Q."/>
            <person name="Chen L.J."/>
            <person name="Yoshida K."/>
            <person name="Fujiwara S."/>
            <person name="Wang Z.W."/>
            <person name="Zhang Y.Q."/>
            <person name="Mitsuda N."/>
            <person name="Wang M."/>
            <person name="Liu G.H."/>
            <person name="Pecoraro L."/>
            <person name="Huang H.X."/>
            <person name="Xiao X.J."/>
            <person name="Lin M."/>
            <person name="Wu X.Y."/>
            <person name="Wu W.L."/>
            <person name="Chen Y.Y."/>
            <person name="Chang S.B."/>
            <person name="Sakamoto S."/>
            <person name="Ohme-Takagi M."/>
            <person name="Yagi M."/>
            <person name="Zeng S.J."/>
            <person name="Shen C.Y."/>
            <person name="Yeh C.M."/>
            <person name="Luo Y.B."/>
            <person name="Tsai W.C."/>
            <person name="Van de Peer Y."/>
            <person name="Liu Z.J."/>
        </authorList>
    </citation>
    <scope>NUCLEOTIDE SEQUENCE [LARGE SCALE GENOMIC DNA]</scope>
    <source>
        <tissue evidence="1">The whole plant</tissue>
    </source>
</reference>